<dbReference type="Pfam" id="PF16170">
    <property type="entry name" value="DUF4873"/>
    <property type="match status" value="1"/>
</dbReference>
<evidence type="ECO:0000313" key="2">
    <source>
        <dbReference type="EMBL" id="AHH15457.1"/>
    </source>
</evidence>
<dbReference type="Proteomes" id="UP000019150">
    <property type="component" value="Chromosome"/>
</dbReference>
<dbReference type="EMBL" id="CP006850">
    <property type="protein sequence ID" value="AHH15457.1"/>
    <property type="molecule type" value="Genomic_DNA"/>
</dbReference>
<reference evidence="2 3" key="1">
    <citation type="journal article" date="2014" name="Appl. Environ. Microbiol.">
        <title>Insights into the Microbial Degradation of Rubber and Gutta-Percha by Analysis of the Complete Genome of Nocardia nova SH22a.</title>
        <authorList>
            <person name="Luo Q."/>
            <person name="Hiessl S."/>
            <person name="Poehlein A."/>
            <person name="Daniel R."/>
            <person name="Steinbuchel A."/>
        </authorList>
    </citation>
    <scope>NUCLEOTIDE SEQUENCE [LARGE SCALE GENOMIC DNA]</scope>
    <source>
        <strain evidence="2">SH22a</strain>
    </source>
</reference>
<dbReference type="AlphaFoldDB" id="W5T8D9"/>
<dbReference type="OrthoDB" id="3683556at2"/>
<protein>
    <recommendedName>
        <fullName evidence="1">DUF4873 domain-containing protein</fullName>
    </recommendedName>
</protein>
<dbReference type="HOGENOM" id="CLU_163401_0_0_11"/>
<dbReference type="PATRIC" id="fig|1415166.3.peg.660"/>
<evidence type="ECO:0000313" key="3">
    <source>
        <dbReference type="Proteomes" id="UP000019150"/>
    </source>
</evidence>
<evidence type="ECO:0000259" key="1">
    <source>
        <dbReference type="Pfam" id="PF16170"/>
    </source>
</evidence>
<gene>
    <name evidence="2" type="ORF">NONO_c06450</name>
</gene>
<dbReference type="eggNOG" id="COG2072">
    <property type="taxonomic scope" value="Bacteria"/>
</dbReference>
<proteinExistence type="predicted"/>
<sequence length="109" mass="12173">MSFGHGHENDHFDGYAGAAELTVGETPLRVEVTMRGFFHPADGRYQWYGRVVSDDLAELVGSRKSQVSIRTEHGSASATVWEPDLWGRYRIRGFGMPPFEISGIADEEN</sequence>
<name>W5T8D9_9NOCA</name>
<keyword evidence="3" id="KW-1185">Reference proteome</keyword>
<accession>W5T8D9</accession>
<dbReference type="KEGG" id="nno:NONO_c06450"/>
<organism evidence="2 3">
    <name type="scientific">Nocardia nova SH22a</name>
    <dbReference type="NCBI Taxonomy" id="1415166"/>
    <lineage>
        <taxon>Bacteria</taxon>
        <taxon>Bacillati</taxon>
        <taxon>Actinomycetota</taxon>
        <taxon>Actinomycetes</taxon>
        <taxon>Mycobacteriales</taxon>
        <taxon>Nocardiaceae</taxon>
        <taxon>Nocardia</taxon>
    </lineage>
</organism>
<feature type="domain" description="DUF4873" evidence="1">
    <location>
        <begin position="13"/>
        <end position="101"/>
    </location>
</feature>
<dbReference type="RefSeq" id="WP_025346984.1">
    <property type="nucleotide sequence ID" value="NZ_CP006850.1"/>
</dbReference>
<dbReference type="InterPro" id="IPR032371">
    <property type="entry name" value="DUF4873"/>
</dbReference>
<dbReference type="STRING" id="1415166.NONO_c06450"/>